<evidence type="ECO:0000259" key="6">
    <source>
        <dbReference type="PROSITE" id="PS50011"/>
    </source>
</evidence>
<keyword evidence="7" id="KW-0418">Kinase</keyword>
<dbReference type="CDD" id="cd14016">
    <property type="entry name" value="STKc_CK1"/>
    <property type="match status" value="1"/>
</dbReference>
<dbReference type="EMBL" id="JARBJD010000043">
    <property type="protein sequence ID" value="KAK2957815.1"/>
    <property type="molecule type" value="Genomic_DNA"/>
</dbReference>
<proteinExistence type="inferred from homology"/>
<evidence type="ECO:0000256" key="2">
    <source>
        <dbReference type="ARBA" id="ARBA00022741"/>
    </source>
</evidence>
<evidence type="ECO:0000256" key="5">
    <source>
        <dbReference type="RuleBase" id="RU000304"/>
    </source>
</evidence>
<keyword evidence="5" id="KW-0723">Serine/threonine-protein kinase</keyword>
<comment type="similarity">
    <text evidence="5">Belongs to the protein kinase superfamily.</text>
</comment>
<dbReference type="SMART" id="SM00220">
    <property type="entry name" value="S_TKc"/>
    <property type="match status" value="1"/>
</dbReference>
<keyword evidence="2 4" id="KW-0547">Nucleotide-binding</keyword>
<feature type="binding site" evidence="4">
    <location>
        <position position="48"/>
    </location>
    <ligand>
        <name>ATP</name>
        <dbReference type="ChEBI" id="CHEBI:30616"/>
    </ligand>
</feature>
<dbReference type="PROSITE" id="PS00107">
    <property type="entry name" value="PROTEIN_KINASE_ATP"/>
    <property type="match status" value="1"/>
</dbReference>
<evidence type="ECO:0000313" key="8">
    <source>
        <dbReference type="Proteomes" id="UP001281761"/>
    </source>
</evidence>
<evidence type="ECO:0000313" key="7">
    <source>
        <dbReference type="EMBL" id="KAK2957815.1"/>
    </source>
</evidence>
<name>A0ABQ9Y270_9EUKA</name>
<dbReference type="PROSITE" id="PS00108">
    <property type="entry name" value="PROTEIN_KINASE_ST"/>
    <property type="match status" value="1"/>
</dbReference>
<accession>A0ABQ9Y270</accession>
<dbReference type="InterPro" id="IPR011009">
    <property type="entry name" value="Kinase-like_dom_sf"/>
</dbReference>
<dbReference type="GO" id="GO:0004674">
    <property type="term" value="F:protein serine/threonine kinase activity"/>
    <property type="evidence" value="ECO:0007669"/>
    <property type="project" value="UniProtKB-EC"/>
</dbReference>
<dbReference type="InterPro" id="IPR017441">
    <property type="entry name" value="Protein_kinase_ATP_BS"/>
</dbReference>
<dbReference type="SUPFAM" id="SSF56112">
    <property type="entry name" value="Protein kinase-like (PK-like)"/>
    <property type="match status" value="1"/>
</dbReference>
<keyword evidence="8" id="KW-1185">Reference proteome</keyword>
<evidence type="ECO:0000256" key="3">
    <source>
        <dbReference type="ARBA" id="ARBA00022840"/>
    </source>
</evidence>
<feature type="domain" description="Protein kinase" evidence="6">
    <location>
        <begin position="19"/>
        <end position="315"/>
    </location>
</feature>
<organism evidence="7 8">
    <name type="scientific">Blattamonas nauphoetae</name>
    <dbReference type="NCBI Taxonomy" id="2049346"/>
    <lineage>
        <taxon>Eukaryota</taxon>
        <taxon>Metamonada</taxon>
        <taxon>Preaxostyla</taxon>
        <taxon>Oxymonadida</taxon>
        <taxon>Blattamonas</taxon>
    </lineage>
</organism>
<evidence type="ECO:0000256" key="4">
    <source>
        <dbReference type="PROSITE-ProRule" id="PRU10141"/>
    </source>
</evidence>
<comment type="caution">
    <text evidence="7">The sequence shown here is derived from an EMBL/GenBank/DDBJ whole genome shotgun (WGS) entry which is preliminary data.</text>
</comment>
<keyword evidence="7" id="KW-0808">Transferase</keyword>
<reference evidence="7 8" key="1">
    <citation type="journal article" date="2022" name="bioRxiv">
        <title>Genomics of Preaxostyla Flagellates Illuminates Evolutionary Transitions and the Path Towards Mitochondrial Loss.</title>
        <authorList>
            <person name="Novak L.V.F."/>
            <person name="Treitli S.C."/>
            <person name="Pyrih J."/>
            <person name="Halakuc P."/>
            <person name="Pipaliya S.V."/>
            <person name="Vacek V."/>
            <person name="Brzon O."/>
            <person name="Soukal P."/>
            <person name="Eme L."/>
            <person name="Dacks J.B."/>
            <person name="Karnkowska A."/>
            <person name="Elias M."/>
            <person name="Hampl V."/>
        </authorList>
    </citation>
    <scope>NUCLEOTIDE SEQUENCE [LARGE SCALE GENOMIC DNA]</scope>
    <source>
        <strain evidence="7">NAU3</strain>
        <tissue evidence="7">Gut</tissue>
    </source>
</reference>
<dbReference type="Proteomes" id="UP001281761">
    <property type="component" value="Unassembled WGS sequence"/>
</dbReference>
<dbReference type="EC" id="2.7.11.1" evidence="1"/>
<protein>
    <recommendedName>
        <fullName evidence="1">non-specific serine/threonine protein kinase</fullName>
        <ecNumber evidence="1">2.7.11.1</ecNumber>
    </recommendedName>
</protein>
<dbReference type="InterPro" id="IPR000719">
    <property type="entry name" value="Prot_kinase_dom"/>
</dbReference>
<evidence type="ECO:0000256" key="1">
    <source>
        <dbReference type="ARBA" id="ARBA00012513"/>
    </source>
</evidence>
<gene>
    <name evidence="7" type="ORF">BLNAU_7249</name>
</gene>
<sequence>MSRIVPSDLPPVLHRRFRIHRSKQIGQGTFGSIFSCTDLNTGEDLAVKVEPNSKDSLLQYEHHILKKLRMFRGFPSVYTCSKSETHTFVLMTRLGQNLDEVWKKNCRTFSLATLAYIGIQAVTLLERLHSVGFLHRDIKPENFLFSRDNTSQELFLIDFGLSKRFQREQDGEHIAFRTGKMMTGTPRYASVSAHLGMEQGRKDDLVSLFHVLVYLLVGHLPWMGMAGSTDAEKCAKIRTVKMGTSVESFPNLPLPLATFFHCVSALPFAAVPPYAFLRRLLLDVGRLDKKALTRYGSAVFSTEQRFLQTYRYEWMEECGTQTVLVSTDENRPSSPIVELELPKPKRTKADSLEEGKSGPFAWTRSKSSPLLALFGKHHFSIANFLATPTRDPRALTHLLDSHI</sequence>
<dbReference type="Gene3D" id="1.10.510.10">
    <property type="entry name" value="Transferase(Phosphotransferase) domain 1"/>
    <property type="match status" value="1"/>
</dbReference>
<dbReference type="Pfam" id="PF00069">
    <property type="entry name" value="Pkinase"/>
    <property type="match status" value="1"/>
</dbReference>
<dbReference type="InterPro" id="IPR050235">
    <property type="entry name" value="CK1_Ser-Thr_kinase"/>
</dbReference>
<dbReference type="PROSITE" id="PS50011">
    <property type="entry name" value="PROTEIN_KINASE_DOM"/>
    <property type="match status" value="1"/>
</dbReference>
<dbReference type="InterPro" id="IPR008271">
    <property type="entry name" value="Ser/Thr_kinase_AS"/>
</dbReference>
<dbReference type="PANTHER" id="PTHR11909">
    <property type="entry name" value="CASEIN KINASE-RELATED"/>
    <property type="match status" value="1"/>
</dbReference>
<keyword evidence="3 4" id="KW-0067">ATP-binding</keyword>